<name>A0A7T4TBS7_9BURK</name>
<keyword evidence="2 8" id="KW-1277">Toxin-antitoxin system</keyword>
<dbReference type="SUPFAM" id="SSF88723">
    <property type="entry name" value="PIN domain-like"/>
    <property type="match status" value="1"/>
</dbReference>
<dbReference type="Pfam" id="PF01850">
    <property type="entry name" value="PIN"/>
    <property type="match status" value="1"/>
</dbReference>
<keyword evidence="6 8" id="KW-0460">Magnesium</keyword>
<dbReference type="InterPro" id="IPR002716">
    <property type="entry name" value="PIN_dom"/>
</dbReference>
<reference evidence="10 11" key="1">
    <citation type="submission" date="2020-12" db="EMBL/GenBank/DDBJ databases">
        <title>FDA dAtabase for Regulatory Grade micrObial Sequences (FDA-ARGOS): Supporting development and validation of Infectious Disease Dx tests.</title>
        <authorList>
            <person name="Nelson B."/>
            <person name="Plummer A."/>
            <person name="Tallon L."/>
            <person name="Sadzewicz L."/>
            <person name="Zhao X."/>
            <person name="Boylan J."/>
            <person name="Ott S."/>
            <person name="Bowen H."/>
            <person name="Vavikolanu K."/>
            <person name="Mehta A."/>
            <person name="Aluvathingal J."/>
            <person name="Nadendla S."/>
            <person name="Myers T."/>
            <person name="Yan Y."/>
            <person name="Sichtig H."/>
        </authorList>
    </citation>
    <scope>NUCLEOTIDE SEQUENCE [LARGE SCALE GENOMIC DNA]</scope>
    <source>
        <strain evidence="10 11">FDAARGOS_1049</strain>
    </source>
</reference>
<evidence type="ECO:0000313" key="11">
    <source>
        <dbReference type="Proteomes" id="UP000595610"/>
    </source>
</evidence>
<dbReference type="AlphaFoldDB" id="A0A7T4TBS7"/>
<dbReference type="Gene3D" id="3.40.50.1010">
    <property type="entry name" value="5'-nuclease"/>
    <property type="match status" value="1"/>
</dbReference>
<feature type="domain" description="PIN" evidence="9">
    <location>
        <begin position="5"/>
        <end position="129"/>
    </location>
</feature>
<gene>
    <name evidence="8" type="primary">vapC</name>
    <name evidence="10" type="ORF">I6I06_20345</name>
</gene>
<dbReference type="RefSeq" id="WP_042328124.1">
    <property type="nucleotide sequence ID" value="NZ_CP066076.1"/>
</dbReference>
<sequence>MTQLYMLDTSICSLVVRERPQCILARLQACNAQQRIVISAITYAEMRFASAGKIDSPTHAQLVSAFVARLDGVLPWDAMAADRTIRVRVELAHLGAPISENDAAIAGHALAVGAILVTNNAREFRHVRGLHIEDWAKPAVSQRATEPEKL</sequence>
<dbReference type="Proteomes" id="UP000595610">
    <property type="component" value="Chromosome 2"/>
</dbReference>
<keyword evidence="4 8" id="KW-0479">Metal-binding</keyword>
<evidence type="ECO:0000256" key="5">
    <source>
        <dbReference type="ARBA" id="ARBA00022801"/>
    </source>
</evidence>
<organism evidence="10 11">
    <name type="scientific">Paraburkholderia ginsengisoli</name>
    <dbReference type="NCBI Taxonomy" id="311231"/>
    <lineage>
        <taxon>Bacteria</taxon>
        <taxon>Pseudomonadati</taxon>
        <taxon>Pseudomonadota</taxon>
        <taxon>Betaproteobacteria</taxon>
        <taxon>Burkholderiales</taxon>
        <taxon>Burkholderiaceae</taxon>
        <taxon>Paraburkholderia</taxon>
    </lineage>
</organism>
<dbReference type="InterPro" id="IPR022907">
    <property type="entry name" value="VapC_family"/>
</dbReference>
<evidence type="ECO:0000256" key="6">
    <source>
        <dbReference type="ARBA" id="ARBA00022842"/>
    </source>
</evidence>
<dbReference type="PANTHER" id="PTHR33653:SF1">
    <property type="entry name" value="RIBONUCLEASE VAPC2"/>
    <property type="match status" value="1"/>
</dbReference>
<evidence type="ECO:0000256" key="1">
    <source>
        <dbReference type="ARBA" id="ARBA00001946"/>
    </source>
</evidence>
<dbReference type="InterPro" id="IPR050556">
    <property type="entry name" value="Type_II_TA_system_RNase"/>
</dbReference>
<protein>
    <recommendedName>
        <fullName evidence="8">Ribonuclease VapC</fullName>
        <shortName evidence="8">RNase VapC</shortName>
        <ecNumber evidence="8">3.1.-.-</ecNumber>
    </recommendedName>
    <alternativeName>
        <fullName evidence="8">Toxin VapC</fullName>
    </alternativeName>
</protein>
<keyword evidence="5 8" id="KW-0378">Hydrolase</keyword>
<evidence type="ECO:0000259" key="9">
    <source>
        <dbReference type="Pfam" id="PF01850"/>
    </source>
</evidence>
<dbReference type="GO" id="GO:0016787">
    <property type="term" value="F:hydrolase activity"/>
    <property type="evidence" value="ECO:0007669"/>
    <property type="project" value="UniProtKB-KW"/>
</dbReference>
<dbReference type="InterPro" id="IPR029060">
    <property type="entry name" value="PIN-like_dom_sf"/>
</dbReference>
<evidence type="ECO:0000256" key="3">
    <source>
        <dbReference type="ARBA" id="ARBA00022722"/>
    </source>
</evidence>
<comment type="cofactor">
    <cofactor evidence="1 8">
        <name>Mg(2+)</name>
        <dbReference type="ChEBI" id="CHEBI:18420"/>
    </cofactor>
</comment>
<dbReference type="EC" id="3.1.-.-" evidence="8"/>
<dbReference type="KEGG" id="pgis:I6I06_20345"/>
<dbReference type="CDD" id="cd09881">
    <property type="entry name" value="PIN_VapC4-5_FitB-like"/>
    <property type="match status" value="1"/>
</dbReference>
<feature type="binding site" evidence="8">
    <location>
        <position position="102"/>
    </location>
    <ligand>
        <name>Mg(2+)</name>
        <dbReference type="ChEBI" id="CHEBI:18420"/>
    </ligand>
</feature>
<dbReference type="GO" id="GO:0004540">
    <property type="term" value="F:RNA nuclease activity"/>
    <property type="evidence" value="ECO:0007669"/>
    <property type="project" value="InterPro"/>
</dbReference>
<evidence type="ECO:0000313" key="10">
    <source>
        <dbReference type="EMBL" id="QQC67305.1"/>
    </source>
</evidence>
<comment type="similarity">
    <text evidence="7 8">Belongs to the PINc/VapC protein family.</text>
</comment>
<evidence type="ECO:0000256" key="2">
    <source>
        <dbReference type="ARBA" id="ARBA00022649"/>
    </source>
</evidence>
<keyword evidence="11" id="KW-1185">Reference proteome</keyword>
<evidence type="ECO:0000256" key="4">
    <source>
        <dbReference type="ARBA" id="ARBA00022723"/>
    </source>
</evidence>
<dbReference type="EMBL" id="CP066076">
    <property type="protein sequence ID" value="QQC67305.1"/>
    <property type="molecule type" value="Genomic_DNA"/>
</dbReference>
<evidence type="ECO:0000256" key="7">
    <source>
        <dbReference type="ARBA" id="ARBA00038093"/>
    </source>
</evidence>
<dbReference type="GO" id="GO:0000287">
    <property type="term" value="F:magnesium ion binding"/>
    <property type="evidence" value="ECO:0007669"/>
    <property type="project" value="UniProtKB-UniRule"/>
</dbReference>
<dbReference type="GO" id="GO:0090729">
    <property type="term" value="F:toxin activity"/>
    <property type="evidence" value="ECO:0007669"/>
    <property type="project" value="UniProtKB-KW"/>
</dbReference>
<proteinExistence type="inferred from homology"/>
<evidence type="ECO:0000256" key="8">
    <source>
        <dbReference type="HAMAP-Rule" id="MF_00265"/>
    </source>
</evidence>
<dbReference type="PANTHER" id="PTHR33653">
    <property type="entry name" value="RIBONUCLEASE VAPC2"/>
    <property type="match status" value="1"/>
</dbReference>
<comment type="function">
    <text evidence="8">Toxic component of a toxin-antitoxin (TA) system. An RNase.</text>
</comment>
<feature type="binding site" evidence="8">
    <location>
        <position position="8"/>
    </location>
    <ligand>
        <name>Mg(2+)</name>
        <dbReference type="ChEBI" id="CHEBI:18420"/>
    </ligand>
</feature>
<dbReference type="HAMAP" id="MF_00265">
    <property type="entry name" value="VapC_Nob1"/>
    <property type="match status" value="1"/>
</dbReference>
<accession>A0A7T4TBS7</accession>
<keyword evidence="3 8" id="KW-0540">Nuclease</keyword>
<keyword evidence="8" id="KW-0800">Toxin</keyword>